<feature type="region of interest" description="Disordered" evidence="2">
    <location>
        <begin position="754"/>
        <end position="788"/>
    </location>
</feature>
<dbReference type="GeneID" id="41990386"/>
<feature type="compositionally biased region" description="Basic residues" evidence="2">
    <location>
        <begin position="917"/>
        <end position="926"/>
    </location>
</feature>
<name>A0A366SAD9_9HYPO</name>
<dbReference type="Pfam" id="PF03721">
    <property type="entry name" value="UDPG_MGDP_dh_N"/>
    <property type="match status" value="1"/>
</dbReference>
<evidence type="ECO:0000259" key="3">
    <source>
        <dbReference type="Pfam" id="PF00984"/>
    </source>
</evidence>
<dbReference type="EMBL" id="QKXC01000024">
    <property type="protein sequence ID" value="RBR26294.1"/>
    <property type="molecule type" value="Genomic_DNA"/>
</dbReference>
<evidence type="ECO:0000313" key="6">
    <source>
        <dbReference type="Proteomes" id="UP000253153"/>
    </source>
</evidence>
<dbReference type="Pfam" id="PF00984">
    <property type="entry name" value="UDPG_MGDP_dh"/>
    <property type="match status" value="1"/>
</dbReference>
<dbReference type="OrthoDB" id="5059218at2759"/>
<evidence type="ECO:0000313" key="5">
    <source>
        <dbReference type="EMBL" id="RBR26294.1"/>
    </source>
</evidence>
<dbReference type="SUPFAM" id="SSF48179">
    <property type="entry name" value="6-phosphogluconate dehydrogenase C-terminal domain-like"/>
    <property type="match status" value="1"/>
</dbReference>
<feature type="compositionally biased region" description="Basic and acidic residues" evidence="2">
    <location>
        <begin position="951"/>
        <end position="961"/>
    </location>
</feature>
<keyword evidence="6" id="KW-1185">Reference proteome</keyword>
<dbReference type="RefSeq" id="XP_031020885.1">
    <property type="nucleotide sequence ID" value="XM_031155090.1"/>
</dbReference>
<dbReference type="PIRSF" id="PIRSF000124">
    <property type="entry name" value="UDPglc_GDPman_dh"/>
    <property type="match status" value="1"/>
</dbReference>
<comment type="caution">
    <text evidence="5">The sequence shown here is derived from an EMBL/GenBank/DDBJ whole genome shotgun (WGS) entry which is preliminary data.</text>
</comment>
<dbReference type="InterPro" id="IPR001732">
    <property type="entry name" value="UDP-Glc/GDP-Man_DH_N"/>
</dbReference>
<feature type="region of interest" description="Disordered" evidence="2">
    <location>
        <begin position="552"/>
        <end position="594"/>
    </location>
</feature>
<sequence length="995" mass="110071">MTQVLSKSLLVEGLPFVSRQPDTKSWNFSTREYYDITPPSEISETEDAFKPVVTDSIDINAEPLVAVIGVGYVGEHLVDVFSRNHDVLGYDVSEVRTLQLAQKQPIGGRARFTSKASDLASATHFLISVPTLLLADKTIDSSFLRSAIEVVSLYGRRGAVVVVESSVAVGMTRALLGPLAKERGFFAGMSPERVDPGRVEPPAQAIPKIVSGLDDLVPGSLDAIIRLYSKSFDNVVPVSKPEVAEMMKLYENCQRMVCIAYANEMADACGAHGIDPYEVCRAASTKPFGYQPFSPGLGVGGHCIPVNPWYLLSNSHFPFLRAAAEKMHARPSEIAQRAVTRLCGENGTGLRPRVLVVGIGFKRGQSHLANSPGLELAKSLVLTNKVDVAWADPLVSQEAVPQIQRLAESSWNVEDLERDFDMIIVAFRQDGLDFGVLDDVRGVLVEQCAPSSSYSTTDTKGECKSGAIMEPQIHQSSSPNSTLANHPSKHYSHQISATQFWFIIDIKMTHPSTPSTGQAEAAYLSYPKKSNSSPPKPFDGIFREYPSKLSNTAPINLPPGSLPPYPSSKSSSKPSPTSVPVSPSKTAKLEQTGKSHKHLLAMHSNTTKAECNKRVGWVLNLFSEGKLELAQTSAEMILSNQKGLTLYHRAPLFAMLTIFPGGLKYADHAVRIYKYLSVKHPEFKPAYENSKRSQDLAHKIESLREYEEIKMKKRGRATADDISHEHFHRLYYNFYKNMHKEGYKRFVEDAFESESGSSSKPSVPSNDASDSAKSVKKEKYTGILTPPPTELSGYETSVSEYLEVVEDCTCKTTEECTFHTVEDLNTVEQDEYKTAEEHGSNTLEHEGCKTMKDFGEGHYWLATKDESSLEGREMVLDAKGRIWIPTKDESPSKGKQMTLYCENRFRSSRSQESPSKVKQKKYKRPHCCSSESKKDVDQASQSNASTHRSKTSPEKPKEQPKHKTSNPELKGGRKCYTIRVGQGMGLESPNDTRLE</sequence>
<dbReference type="PANTHER" id="PTHR43491:SF2">
    <property type="entry name" value="UDP-N-ACETYL-D-MANNOSAMINE DEHYDROGENASE"/>
    <property type="match status" value="1"/>
</dbReference>
<feature type="compositionally biased region" description="Pro residues" evidence="2">
    <location>
        <begin position="556"/>
        <end position="566"/>
    </location>
</feature>
<evidence type="ECO:0000256" key="2">
    <source>
        <dbReference type="SAM" id="MobiDB-lite"/>
    </source>
</evidence>
<protein>
    <recommendedName>
        <fullName evidence="7">UDP-glucose/GDP-mannose dehydrogenase C-terminal domain-containing protein</fullName>
    </recommendedName>
</protein>
<dbReference type="SUPFAM" id="SSF51735">
    <property type="entry name" value="NAD(P)-binding Rossmann-fold domains"/>
    <property type="match status" value="1"/>
</dbReference>
<dbReference type="GO" id="GO:0000271">
    <property type="term" value="P:polysaccharide biosynthetic process"/>
    <property type="evidence" value="ECO:0007669"/>
    <property type="project" value="InterPro"/>
</dbReference>
<organism evidence="5 6">
    <name type="scientific">Fusarium coffeatum</name>
    <dbReference type="NCBI Taxonomy" id="231269"/>
    <lineage>
        <taxon>Eukaryota</taxon>
        <taxon>Fungi</taxon>
        <taxon>Dikarya</taxon>
        <taxon>Ascomycota</taxon>
        <taxon>Pezizomycotina</taxon>
        <taxon>Sordariomycetes</taxon>
        <taxon>Hypocreomycetidae</taxon>
        <taxon>Hypocreales</taxon>
        <taxon>Nectriaceae</taxon>
        <taxon>Fusarium</taxon>
        <taxon>Fusarium incarnatum-equiseti species complex</taxon>
    </lineage>
</organism>
<dbReference type="GO" id="GO:0051287">
    <property type="term" value="F:NAD binding"/>
    <property type="evidence" value="ECO:0007669"/>
    <property type="project" value="InterPro"/>
</dbReference>
<dbReference type="InterPro" id="IPR036220">
    <property type="entry name" value="UDP-Glc/GDP-Man_DH_C_sf"/>
</dbReference>
<dbReference type="SUPFAM" id="SSF52413">
    <property type="entry name" value="UDP-glucose/GDP-mannose dehydrogenase C-terminal domain"/>
    <property type="match status" value="1"/>
</dbReference>
<dbReference type="InterPro" id="IPR017476">
    <property type="entry name" value="UDP-Glc/GDP-Man"/>
</dbReference>
<evidence type="ECO:0000259" key="4">
    <source>
        <dbReference type="Pfam" id="PF03721"/>
    </source>
</evidence>
<dbReference type="GO" id="GO:0016616">
    <property type="term" value="F:oxidoreductase activity, acting on the CH-OH group of donors, NAD or NADP as acceptor"/>
    <property type="evidence" value="ECO:0007669"/>
    <property type="project" value="InterPro"/>
</dbReference>
<dbReference type="Gene3D" id="3.40.50.720">
    <property type="entry name" value="NAD(P)-binding Rossmann-like Domain"/>
    <property type="match status" value="2"/>
</dbReference>
<dbReference type="AlphaFoldDB" id="A0A366SAD9"/>
<dbReference type="PIRSF" id="PIRSF500136">
    <property type="entry name" value="UDP_ManNAc_DH"/>
    <property type="match status" value="1"/>
</dbReference>
<feature type="region of interest" description="Disordered" evidence="2">
    <location>
        <begin position="903"/>
        <end position="995"/>
    </location>
</feature>
<proteinExistence type="inferred from homology"/>
<feature type="compositionally biased region" description="Low complexity" evidence="2">
    <location>
        <begin position="754"/>
        <end position="769"/>
    </location>
</feature>
<dbReference type="GO" id="GO:0016628">
    <property type="term" value="F:oxidoreductase activity, acting on the CH-CH group of donors, NAD or NADP as acceptor"/>
    <property type="evidence" value="ECO:0007669"/>
    <property type="project" value="InterPro"/>
</dbReference>
<dbReference type="InterPro" id="IPR036291">
    <property type="entry name" value="NAD(P)-bd_dom_sf"/>
</dbReference>
<evidence type="ECO:0008006" key="7">
    <source>
        <dbReference type="Google" id="ProtNLM"/>
    </source>
</evidence>
<accession>A0A366SAD9</accession>
<dbReference type="InterPro" id="IPR014026">
    <property type="entry name" value="UDP-Glc/GDP-Man_DH_dimer"/>
</dbReference>
<comment type="similarity">
    <text evidence="1">Belongs to the UDP-glucose/GDP-mannose dehydrogenase family.</text>
</comment>
<dbReference type="InterPro" id="IPR028359">
    <property type="entry name" value="UDP_ManNAc/GlcNAc_DH"/>
</dbReference>
<dbReference type="PANTHER" id="PTHR43491">
    <property type="entry name" value="UDP-N-ACETYL-D-MANNOSAMINE DEHYDROGENASE"/>
    <property type="match status" value="1"/>
</dbReference>
<reference evidence="5 6" key="1">
    <citation type="submission" date="2018-06" db="EMBL/GenBank/DDBJ databases">
        <title>Fusarium incarnatum-equiseti species complex species 28.</title>
        <authorList>
            <person name="Gardiner D.M."/>
        </authorList>
    </citation>
    <scope>NUCLEOTIDE SEQUENCE [LARGE SCALE GENOMIC DNA]</scope>
    <source>
        <strain evidence="5 6">FIESC_28</strain>
    </source>
</reference>
<evidence type="ECO:0000256" key="1">
    <source>
        <dbReference type="ARBA" id="ARBA00006601"/>
    </source>
</evidence>
<dbReference type="Proteomes" id="UP000253153">
    <property type="component" value="Unassembled WGS sequence"/>
</dbReference>
<feature type="domain" description="UDP-glucose/GDP-mannose dehydrogenase N-terminal" evidence="4">
    <location>
        <begin position="65"/>
        <end position="215"/>
    </location>
</feature>
<dbReference type="InterPro" id="IPR008927">
    <property type="entry name" value="6-PGluconate_DH-like_C_sf"/>
</dbReference>
<feature type="domain" description="UDP-glucose/GDP-mannose dehydrogenase dimerisation" evidence="3">
    <location>
        <begin position="243"/>
        <end position="315"/>
    </location>
</feature>
<gene>
    <name evidence="5" type="ORF">FIESC28_00939</name>
</gene>
<feature type="compositionally biased region" description="Low complexity" evidence="2">
    <location>
        <begin position="567"/>
        <end position="585"/>
    </location>
</feature>
<dbReference type="NCBIfam" id="TIGR03026">
    <property type="entry name" value="NDP-sugDHase"/>
    <property type="match status" value="1"/>
</dbReference>